<dbReference type="EMBL" id="FOVP01000015">
    <property type="protein sequence ID" value="SFO07792.1"/>
    <property type="molecule type" value="Genomic_DNA"/>
</dbReference>
<name>A0A1I5E8G1_9RHOB</name>
<dbReference type="GO" id="GO:0005509">
    <property type="term" value="F:calcium ion binding"/>
    <property type="evidence" value="ECO:0007669"/>
    <property type="project" value="InterPro"/>
</dbReference>
<dbReference type="InterPro" id="IPR018511">
    <property type="entry name" value="Hemolysin-typ_Ca-bd_CS"/>
</dbReference>
<dbReference type="STRING" id="1005928.SAMN04487859_11522"/>
<proteinExistence type="predicted"/>
<dbReference type="Gene3D" id="2.150.10.10">
    <property type="entry name" value="Serralysin-like metalloprotease, C-terminal"/>
    <property type="match status" value="1"/>
</dbReference>
<feature type="chain" id="PRO_5011785325" description="Type I secretion C-terminal target domain (VC_A0849 subclass)" evidence="1">
    <location>
        <begin position="24"/>
        <end position="968"/>
    </location>
</feature>
<keyword evidence="1" id="KW-0732">Signal</keyword>
<feature type="signal peptide" evidence="1">
    <location>
        <begin position="1"/>
        <end position="23"/>
    </location>
</feature>
<dbReference type="InterPro" id="IPR011049">
    <property type="entry name" value="Serralysin-like_metalloprot_C"/>
</dbReference>
<evidence type="ECO:0008006" key="4">
    <source>
        <dbReference type="Google" id="ProtNLM"/>
    </source>
</evidence>
<gene>
    <name evidence="2" type="ORF">SAMN04487859_11522</name>
</gene>
<sequence length="968" mass="104876">MHWIRILLTGLAVLTAGAAPALAERDSVKSYIFGNSLINHLSDSPGTAVPYWLAQLARADGKSFATAGQWGFLRDFARLPPKPNWSFPGVKSAGAPRAGAGFDTVMINPANFIQYQAPDAPYEGENTDAQSPLSATLKVLDWTQEAWPGARVMIYEGWPDMAGFARNFPPSKRGLRRWHAHATGAYRDWYDDYVAALRAARPGVDVTLIPISSILSGLQTGLLADMPVEALFTDNAPHGTDTLYFLAALVTYGAFYEAPPPRDFALPDTLHPLVRENYPQIVDEISKALGLNAEQANAAPADADPKTASAVLPGIGVQNPSLGMGLNGISDWSSQHPFLDVMKTARPWIGHSDDQWGAFSTEALQAGGYLDANGWPLAIPEGARALEAFILTDQPTGASHLNGRYLLRYEGEGVIRVTGRADNLRYNYRLREVRFDVTPGDGPVALSLLKTDPDDPLRNITIVREDQLALFDLGVIFNPLWLDRIADMRLLRFMDWMFTNGSVQTAWQDRPTPSDASYVWRGVPVEVMVALANEVGADPWFNMPHAADDGYMRAFAEYVRDHLDPNLRAHVEYSNEVWNFIFPQAVWARDAATALWGEEAGEDGWIQYTGLRGAQMSAIWREVFGDAAKARLIMVAATHTGWPGLEEPLLQAPLAIKAGQLKLPPAEAFDAYGVTGYFGHDLGGEDTVERVMSWIAASRAVAEAKTVEMGLSGAAREAYLAAHASDLAYDLAAASLRQGSFRELMQELLPYHAEAAHRHNLRLVMYEGGSHVTGHGAAVDNEALTGFFTAFNYSPQMGALYDDLLAGWSEAGGTLFNAFVDVAAPSKWGSWGALRHLNDTNPRWDALMRANQTAPGWAAARASGTFLQGLTRRAGDSGAMLNGTAKADILLGGAGDDILHGHGGNDRLHGGAGHDLAILSGAHADYTSRRDGPRVILKGPEGEVTLVAIEAVTFTAEPGAEFAINDLI</sequence>
<dbReference type="InterPro" id="IPR001343">
    <property type="entry name" value="Hemolysn_Ca-bd"/>
</dbReference>
<evidence type="ECO:0000313" key="3">
    <source>
        <dbReference type="Proteomes" id="UP000198599"/>
    </source>
</evidence>
<evidence type="ECO:0000256" key="1">
    <source>
        <dbReference type="SAM" id="SignalP"/>
    </source>
</evidence>
<dbReference type="Proteomes" id="UP000198599">
    <property type="component" value="Unassembled WGS sequence"/>
</dbReference>
<dbReference type="RefSeq" id="WP_245736382.1">
    <property type="nucleotide sequence ID" value="NZ_FOVP01000015.1"/>
</dbReference>
<keyword evidence="3" id="KW-1185">Reference proteome</keyword>
<evidence type="ECO:0000313" key="2">
    <source>
        <dbReference type="EMBL" id="SFO07792.1"/>
    </source>
</evidence>
<dbReference type="Pfam" id="PF00353">
    <property type="entry name" value="HemolysinCabind"/>
    <property type="match status" value="1"/>
</dbReference>
<dbReference type="AlphaFoldDB" id="A0A1I5E8G1"/>
<protein>
    <recommendedName>
        <fullName evidence="4">Type I secretion C-terminal target domain (VC_A0849 subclass)</fullName>
    </recommendedName>
</protein>
<reference evidence="3" key="1">
    <citation type="submission" date="2016-10" db="EMBL/GenBank/DDBJ databases">
        <authorList>
            <person name="Varghese N."/>
            <person name="Submissions S."/>
        </authorList>
    </citation>
    <scope>NUCLEOTIDE SEQUENCE [LARGE SCALE GENOMIC DNA]</scope>
    <source>
        <strain evidence="3">DSM 28463</strain>
    </source>
</reference>
<dbReference type="SUPFAM" id="SSF51120">
    <property type="entry name" value="beta-Roll"/>
    <property type="match status" value="1"/>
</dbReference>
<dbReference type="PROSITE" id="PS00330">
    <property type="entry name" value="HEMOLYSIN_CALCIUM"/>
    <property type="match status" value="1"/>
</dbReference>
<organism evidence="2 3">
    <name type="scientific">Roseovarius lutimaris</name>
    <dbReference type="NCBI Taxonomy" id="1005928"/>
    <lineage>
        <taxon>Bacteria</taxon>
        <taxon>Pseudomonadati</taxon>
        <taxon>Pseudomonadota</taxon>
        <taxon>Alphaproteobacteria</taxon>
        <taxon>Rhodobacterales</taxon>
        <taxon>Roseobacteraceae</taxon>
        <taxon>Roseovarius</taxon>
    </lineage>
</organism>
<accession>A0A1I5E8G1</accession>